<dbReference type="SUPFAM" id="SSF51735">
    <property type="entry name" value="NAD(P)-binding Rossmann-fold domains"/>
    <property type="match status" value="1"/>
</dbReference>
<reference evidence="4" key="1">
    <citation type="submission" date="2020-12" db="EMBL/GenBank/DDBJ databases">
        <title>Methylobrevis albus sp. nov., isolated from fresh water lack sediment.</title>
        <authorList>
            <person name="Zou Q."/>
        </authorList>
    </citation>
    <scope>NUCLEOTIDE SEQUENCE</scope>
    <source>
        <strain evidence="4">L22</strain>
    </source>
</reference>
<dbReference type="InterPro" id="IPR020904">
    <property type="entry name" value="Sc_DH/Rdtase_CS"/>
</dbReference>
<proteinExistence type="inferred from homology"/>
<comment type="caution">
    <text evidence="4">The sequence shown here is derived from an EMBL/GenBank/DDBJ whole genome shotgun (WGS) entry which is preliminary data.</text>
</comment>
<dbReference type="GO" id="GO:0016491">
    <property type="term" value="F:oxidoreductase activity"/>
    <property type="evidence" value="ECO:0007669"/>
    <property type="project" value="UniProtKB-KW"/>
</dbReference>
<dbReference type="Gene3D" id="3.40.50.720">
    <property type="entry name" value="NAD(P)-binding Rossmann-like Domain"/>
    <property type="match status" value="1"/>
</dbReference>
<dbReference type="Pfam" id="PF00106">
    <property type="entry name" value="adh_short"/>
    <property type="match status" value="1"/>
</dbReference>
<evidence type="ECO:0000313" key="5">
    <source>
        <dbReference type="Proteomes" id="UP000631694"/>
    </source>
</evidence>
<accession>A0A931MY11</accession>
<dbReference type="InterPro" id="IPR002347">
    <property type="entry name" value="SDR_fam"/>
</dbReference>
<evidence type="ECO:0000313" key="4">
    <source>
        <dbReference type="EMBL" id="MBH0236604.1"/>
    </source>
</evidence>
<comment type="similarity">
    <text evidence="1 3">Belongs to the short-chain dehydrogenases/reductases (SDR) family.</text>
</comment>
<keyword evidence="2" id="KW-0560">Oxidoreductase</keyword>
<dbReference type="Proteomes" id="UP000631694">
    <property type="component" value="Unassembled WGS sequence"/>
</dbReference>
<dbReference type="RefSeq" id="WP_197309701.1">
    <property type="nucleotide sequence ID" value="NZ_JADZLT010000039.1"/>
</dbReference>
<name>A0A931MY11_9HYPH</name>
<dbReference type="InterPro" id="IPR036291">
    <property type="entry name" value="NAD(P)-bd_dom_sf"/>
</dbReference>
<dbReference type="PROSITE" id="PS00061">
    <property type="entry name" value="ADH_SHORT"/>
    <property type="match status" value="1"/>
</dbReference>
<keyword evidence="5" id="KW-1185">Reference proteome</keyword>
<evidence type="ECO:0000256" key="3">
    <source>
        <dbReference type="RuleBase" id="RU000363"/>
    </source>
</evidence>
<dbReference type="EMBL" id="JADZLT010000039">
    <property type="protein sequence ID" value="MBH0236604.1"/>
    <property type="molecule type" value="Genomic_DNA"/>
</dbReference>
<dbReference type="PRINTS" id="PR00080">
    <property type="entry name" value="SDRFAMILY"/>
</dbReference>
<dbReference type="PANTHER" id="PTHR44196">
    <property type="entry name" value="DEHYDROGENASE/REDUCTASE SDR FAMILY MEMBER 7B"/>
    <property type="match status" value="1"/>
</dbReference>
<dbReference type="AlphaFoldDB" id="A0A931MY11"/>
<dbReference type="PRINTS" id="PR00081">
    <property type="entry name" value="GDHRDH"/>
</dbReference>
<evidence type="ECO:0000256" key="1">
    <source>
        <dbReference type="ARBA" id="ARBA00006484"/>
    </source>
</evidence>
<organism evidence="4 5">
    <name type="scientific">Methylobrevis albus</name>
    <dbReference type="NCBI Taxonomy" id="2793297"/>
    <lineage>
        <taxon>Bacteria</taxon>
        <taxon>Pseudomonadati</taxon>
        <taxon>Pseudomonadota</taxon>
        <taxon>Alphaproteobacteria</taxon>
        <taxon>Hyphomicrobiales</taxon>
        <taxon>Pleomorphomonadaceae</taxon>
        <taxon>Methylobrevis</taxon>
    </lineage>
</organism>
<gene>
    <name evidence="4" type="ORF">I5731_02100</name>
</gene>
<evidence type="ECO:0000256" key="2">
    <source>
        <dbReference type="ARBA" id="ARBA00023002"/>
    </source>
</evidence>
<dbReference type="GO" id="GO:0016020">
    <property type="term" value="C:membrane"/>
    <property type="evidence" value="ECO:0007669"/>
    <property type="project" value="TreeGrafter"/>
</dbReference>
<dbReference type="PANTHER" id="PTHR44196:SF1">
    <property type="entry name" value="DEHYDROGENASE_REDUCTASE SDR FAMILY MEMBER 7B"/>
    <property type="match status" value="1"/>
</dbReference>
<protein>
    <submittedName>
        <fullName evidence="4">SDR family NAD(P)-dependent oxidoreductase</fullName>
    </submittedName>
</protein>
<sequence>MTPPTTSPASGPAPTWRSIVITGASGGIGQALASELAAPGVRIGLIGRDAARLEAAAGLCRAKGADVVLAAIDVRDAAAMAAFLAGFDADGPVDLLIANAGVTTGLGPGRAPEPAGQSRRLLEINYAGVLHTVEPLLGAMQARRAGHIVLVSSLAGIRALPDMPSYSASKAAVRAYGIALRGWLRPFGVTVSVVCPGFVTSPMSARHRGARPFEIGADAAATKIVRGLRARRASIAFPWPLLLGMRLGALLPPALSDWFMRPFAAEIEPDADSREK</sequence>